<dbReference type="OrthoDB" id="3934656at2759"/>
<sequence length="483" mass="55477">MAFFYLFIPAIGLALFLLWRYSRLSNIPGPFLASLTDLWQFYHQSTYYFTDVLLDLHAQYGPLVRIGPNRVSISKAWFVELIYTGHGKFRKADSYHNLRVAVGADIRGSMMDMIDEKKVKDLKKATSSIFMMNNLTMYEPEVEEIALNLIERISQKQTVDLFETLMQFQIDFLMNVAFSEHQNYLSGKDPMPISGHTRITHFVRWQSMPNLEHLLYKTPFLNKNFRKSAVAPWMTLAMDSFEQRITGKHSSLSKKPDLLDKYIHAQEKYDQPDLVRTLVSLTIGAGFDTTAFTSTAILYLLLKNPRVLVKLRHELENGGLSDPPAFRETDKLEYWGAVIKEALRMYPILNLVLERVVPDGGMEIGGIWLPGGTIVGCHPEIVGRDPECYGEDVDVFRPERWLTQNVSQRQAMDRGFLGFRAGNRMCLGKSLAWLVMRKLIPLIVTKFEMVLVDPEVMLESVDGLSMFPKPVMVRFTERVPRDI</sequence>
<dbReference type="InterPro" id="IPR050121">
    <property type="entry name" value="Cytochrome_P450_monoxygenase"/>
</dbReference>
<keyword evidence="3 5" id="KW-0479">Metal-binding</keyword>
<keyword evidence="7" id="KW-1185">Reference proteome</keyword>
<evidence type="ECO:0000256" key="4">
    <source>
        <dbReference type="ARBA" id="ARBA00023004"/>
    </source>
</evidence>
<evidence type="ECO:0000313" key="6">
    <source>
        <dbReference type="EMBL" id="KAF2422112.1"/>
    </source>
</evidence>
<dbReference type="Pfam" id="PF00067">
    <property type="entry name" value="p450"/>
    <property type="match status" value="1"/>
</dbReference>
<protein>
    <submittedName>
        <fullName evidence="6">Cytochrome P450</fullName>
    </submittedName>
</protein>
<evidence type="ECO:0000256" key="2">
    <source>
        <dbReference type="ARBA" id="ARBA00010617"/>
    </source>
</evidence>
<dbReference type="SUPFAM" id="SSF48264">
    <property type="entry name" value="Cytochrome P450"/>
    <property type="match status" value="1"/>
</dbReference>
<dbReference type="Proteomes" id="UP000800235">
    <property type="component" value="Unassembled WGS sequence"/>
</dbReference>
<dbReference type="EMBL" id="MU007094">
    <property type="protein sequence ID" value="KAF2422112.1"/>
    <property type="molecule type" value="Genomic_DNA"/>
</dbReference>
<dbReference type="PANTHER" id="PTHR24305:SF232">
    <property type="entry name" value="P450, PUTATIVE (EUROFUNG)-RELATED"/>
    <property type="match status" value="1"/>
</dbReference>
<evidence type="ECO:0000256" key="1">
    <source>
        <dbReference type="ARBA" id="ARBA00001971"/>
    </source>
</evidence>
<dbReference type="GO" id="GO:0020037">
    <property type="term" value="F:heme binding"/>
    <property type="evidence" value="ECO:0007669"/>
    <property type="project" value="InterPro"/>
</dbReference>
<dbReference type="InterPro" id="IPR001128">
    <property type="entry name" value="Cyt_P450"/>
</dbReference>
<evidence type="ECO:0000313" key="7">
    <source>
        <dbReference type="Proteomes" id="UP000800235"/>
    </source>
</evidence>
<dbReference type="GO" id="GO:0004497">
    <property type="term" value="F:monooxygenase activity"/>
    <property type="evidence" value="ECO:0007669"/>
    <property type="project" value="InterPro"/>
</dbReference>
<dbReference type="InterPro" id="IPR036396">
    <property type="entry name" value="Cyt_P450_sf"/>
</dbReference>
<accession>A0A9P4NHX9</accession>
<dbReference type="InterPro" id="IPR002401">
    <property type="entry name" value="Cyt_P450_E_grp-I"/>
</dbReference>
<dbReference type="AlphaFoldDB" id="A0A9P4NHX9"/>
<proteinExistence type="inferred from homology"/>
<dbReference type="Gene3D" id="1.10.630.10">
    <property type="entry name" value="Cytochrome P450"/>
    <property type="match status" value="1"/>
</dbReference>
<name>A0A9P4NHX9_9PEZI</name>
<dbReference type="GO" id="GO:0016705">
    <property type="term" value="F:oxidoreductase activity, acting on paired donors, with incorporation or reduction of molecular oxygen"/>
    <property type="evidence" value="ECO:0007669"/>
    <property type="project" value="InterPro"/>
</dbReference>
<keyword evidence="4 5" id="KW-0408">Iron</keyword>
<organism evidence="6 7">
    <name type="scientific">Tothia fuscella</name>
    <dbReference type="NCBI Taxonomy" id="1048955"/>
    <lineage>
        <taxon>Eukaryota</taxon>
        <taxon>Fungi</taxon>
        <taxon>Dikarya</taxon>
        <taxon>Ascomycota</taxon>
        <taxon>Pezizomycotina</taxon>
        <taxon>Dothideomycetes</taxon>
        <taxon>Pleosporomycetidae</taxon>
        <taxon>Venturiales</taxon>
        <taxon>Cylindrosympodiaceae</taxon>
        <taxon>Tothia</taxon>
    </lineage>
</organism>
<keyword evidence="5" id="KW-0349">Heme</keyword>
<feature type="binding site" description="axial binding residue" evidence="5">
    <location>
        <position position="426"/>
    </location>
    <ligand>
        <name>heme</name>
        <dbReference type="ChEBI" id="CHEBI:30413"/>
    </ligand>
    <ligandPart>
        <name>Fe</name>
        <dbReference type="ChEBI" id="CHEBI:18248"/>
    </ligandPart>
</feature>
<dbReference type="PRINTS" id="PR00385">
    <property type="entry name" value="P450"/>
</dbReference>
<evidence type="ECO:0000256" key="3">
    <source>
        <dbReference type="ARBA" id="ARBA00022723"/>
    </source>
</evidence>
<dbReference type="GO" id="GO:0005506">
    <property type="term" value="F:iron ion binding"/>
    <property type="evidence" value="ECO:0007669"/>
    <property type="project" value="InterPro"/>
</dbReference>
<evidence type="ECO:0000256" key="5">
    <source>
        <dbReference type="PIRSR" id="PIRSR602401-1"/>
    </source>
</evidence>
<dbReference type="PANTHER" id="PTHR24305">
    <property type="entry name" value="CYTOCHROME P450"/>
    <property type="match status" value="1"/>
</dbReference>
<comment type="caution">
    <text evidence="6">The sequence shown here is derived from an EMBL/GenBank/DDBJ whole genome shotgun (WGS) entry which is preliminary data.</text>
</comment>
<comment type="cofactor">
    <cofactor evidence="1 5">
        <name>heme</name>
        <dbReference type="ChEBI" id="CHEBI:30413"/>
    </cofactor>
</comment>
<comment type="similarity">
    <text evidence="2">Belongs to the cytochrome P450 family.</text>
</comment>
<gene>
    <name evidence="6" type="ORF">EJ08DRAFT_665016</name>
</gene>
<dbReference type="PRINTS" id="PR00463">
    <property type="entry name" value="EP450I"/>
</dbReference>
<reference evidence="6" key="1">
    <citation type="journal article" date="2020" name="Stud. Mycol.">
        <title>101 Dothideomycetes genomes: a test case for predicting lifestyles and emergence of pathogens.</title>
        <authorList>
            <person name="Haridas S."/>
            <person name="Albert R."/>
            <person name="Binder M."/>
            <person name="Bloem J."/>
            <person name="Labutti K."/>
            <person name="Salamov A."/>
            <person name="Andreopoulos B."/>
            <person name="Baker S."/>
            <person name="Barry K."/>
            <person name="Bills G."/>
            <person name="Bluhm B."/>
            <person name="Cannon C."/>
            <person name="Castanera R."/>
            <person name="Culley D."/>
            <person name="Daum C."/>
            <person name="Ezra D."/>
            <person name="Gonzalez J."/>
            <person name="Henrissat B."/>
            <person name="Kuo A."/>
            <person name="Liang C."/>
            <person name="Lipzen A."/>
            <person name="Lutzoni F."/>
            <person name="Magnuson J."/>
            <person name="Mondo S."/>
            <person name="Nolan M."/>
            <person name="Ohm R."/>
            <person name="Pangilinan J."/>
            <person name="Park H.-J."/>
            <person name="Ramirez L."/>
            <person name="Alfaro M."/>
            <person name="Sun H."/>
            <person name="Tritt A."/>
            <person name="Yoshinaga Y."/>
            <person name="Zwiers L.-H."/>
            <person name="Turgeon B."/>
            <person name="Goodwin S."/>
            <person name="Spatafora J."/>
            <person name="Crous P."/>
            <person name="Grigoriev I."/>
        </authorList>
    </citation>
    <scope>NUCLEOTIDE SEQUENCE</scope>
    <source>
        <strain evidence="6">CBS 130266</strain>
    </source>
</reference>